<accession>A0A152A0I4</accession>
<dbReference type="PANTHER" id="PTHR38742">
    <property type="entry name" value="PROTEIN GP17"/>
    <property type="match status" value="1"/>
</dbReference>
<protein>
    <submittedName>
        <fullName evidence="2">Uncharacterized protein</fullName>
    </submittedName>
</protein>
<dbReference type="STRING" id="361077.A0A152A0I4"/>
<dbReference type="OrthoDB" id="17229at2759"/>
<keyword evidence="1" id="KW-0732">Signal</keyword>
<evidence type="ECO:0000313" key="2">
    <source>
        <dbReference type="EMBL" id="KYQ99713.1"/>
    </source>
</evidence>
<reference evidence="2 3" key="1">
    <citation type="submission" date="2015-12" db="EMBL/GenBank/DDBJ databases">
        <title>Dictyostelia acquired genes for synthesis and detection of signals that induce cell-type specialization by lateral gene transfer from prokaryotes.</title>
        <authorList>
            <person name="Gloeckner G."/>
            <person name="Schaap P."/>
        </authorList>
    </citation>
    <scope>NUCLEOTIDE SEQUENCE [LARGE SCALE GENOMIC DNA]</scope>
    <source>
        <strain evidence="2 3">TK</strain>
    </source>
</reference>
<dbReference type="PANTHER" id="PTHR38742:SF5">
    <property type="entry name" value="SECRETED PROTEIN A"/>
    <property type="match status" value="1"/>
</dbReference>
<organism evidence="2 3">
    <name type="scientific">Tieghemostelium lacteum</name>
    <name type="common">Slime mold</name>
    <name type="synonym">Dictyostelium lacteum</name>
    <dbReference type="NCBI Taxonomy" id="361077"/>
    <lineage>
        <taxon>Eukaryota</taxon>
        <taxon>Amoebozoa</taxon>
        <taxon>Evosea</taxon>
        <taxon>Eumycetozoa</taxon>
        <taxon>Dictyostelia</taxon>
        <taxon>Dictyosteliales</taxon>
        <taxon>Raperosteliaceae</taxon>
        <taxon>Tieghemostelium</taxon>
    </lineage>
</organism>
<dbReference type="EMBL" id="LODT01000020">
    <property type="protein sequence ID" value="KYQ99713.1"/>
    <property type="molecule type" value="Genomic_DNA"/>
</dbReference>
<comment type="caution">
    <text evidence="2">The sequence shown here is derived from an EMBL/GenBank/DDBJ whole genome shotgun (WGS) entry which is preliminary data.</text>
</comment>
<dbReference type="Proteomes" id="UP000076078">
    <property type="component" value="Unassembled WGS sequence"/>
</dbReference>
<name>A0A152A0I4_TIELA</name>
<dbReference type="AlphaFoldDB" id="A0A152A0I4"/>
<feature type="chain" id="PRO_5007593467" evidence="1">
    <location>
        <begin position="20"/>
        <end position="180"/>
    </location>
</feature>
<keyword evidence="3" id="KW-1185">Reference proteome</keyword>
<proteinExistence type="predicted"/>
<evidence type="ECO:0000313" key="3">
    <source>
        <dbReference type="Proteomes" id="UP000076078"/>
    </source>
</evidence>
<evidence type="ECO:0000256" key="1">
    <source>
        <dbReference type="SAM" id="SignalP"/>
    </source>
</evidence>
<gene>
    <name evidence="2" type="ORF">DLAC_03653</name>
</gene>
<feature type="signal peptide" evidence="1">
    <location>
        <begin position="1"/>
        <end position="19"/>
    </location>
</feature>
<sequence length="180" mass="18780">MKFVATLLVLALIATSAFAASPKDNAVADIADFIIGFADGLEVTLNGNASQCVAQAGTTFDEFSLSYQLIQTGLKKKSASLVGQGIEDFGLALQQIPTVLQICGATEFIDEIKSIAEELASGSAGIIEVILKEALNIFTHRQDITSDFEDMISSFNSGSYQASGDYAGTIVGILISGATA</sequence>
<dbReference type="OMA" id="HEIVNIF"/>
<dbReference type="InParanoid" id="A0A152A0I4"/>
<dbReference type="CDD" id="cd22935">
    <property type="entry name" value="SctA-like"/>
    <property type="match status" value="1"/>
</dbReference>